<organism evidence="1 2">
    <name type="scientific">Humicola insolens</name>
    <name type="common">Soft-rot fungus</name>
    <dbReference type="NCBI Taxonomy" id="85995"/>
    <lineage>
        <taxon>Eukaryota</taxon>
        <taxon>Fungi</taxon>
        <taxon>Dikarya</taxon>
        <taxon>Ascomycota</taxon>
        <taxon>Pezizomycotina</taxon>
        <taxon>Sordariomycetes</taxon>
        <taxon>Sordariomycetidae</taxon>
        <taxon>Sordariales</taxon>
        <taxon>Chaetomiaceae</taxon>
        <taxon>Mycothermus</taxon>
    </lineage>
</organism>
<dbReference type="EMBL" id="JAZGSY010000071">
    <property type="protein sequence ID" value="KAL1841549.1"/>
    <property type="molecule type" value="Genomic_DNA"/>
</dbReference>
<gene>
    <name evidence="1" type="ORF">VTJ49DRAFT_6922</name>
</gene>
<accession>A0ABR3VID0</accession>
<proteinExistence type="predicted"/>
<reference evidence="1 2" key="1">
    <citation type="journal article" date="2024" name="Commun. Biol.">
        <title>Comparative genomic analysis of thermophilic fungi reveals convergent evolutionary adaptations and gene losses.</title>
        <authorList>
            <person name="Steindorff A.S."/>
            <person name="Aguilar-Pontes M.V."/>
            <person name="Robinson A.J."/>
            <person name="Andreopoulos B."/>
            <person name="LaButti K."/>
            <person name="Kuo A."/>
            <person name="Mondo S."/>
            <person name="Riley R."/>
            <person name="Otillar R."/>
            <person name="Haridas S."/>
            <person name="Lipzen A."/>
            <person name="Grimwood J."/>
            <person name="Schmutz J."/>
            <person name="Clum A."/>
            <person name="Reid I.D."/>
            <person name="Moisan M.C."/>
            <person name="Butler G."/>
            <person name="Nguyen T.T.M."/>
            <person name="Dewar K."/>
            <person name="Conant G."/>
            <person name="Drula E."/>
            <person name="Henrissat B."/>
            <person name="Hansel C."/>
            <person name="Singer S."/>
            <person name="Hutchinson M.I."/>
            <person name="de Vries R.P."/>
            <person name="Natvig D.O."/>
            <person name="Powell A.J."/>
            <person name="Tsang A."/>
            <person name="Grigoriev I.V."/>
        </authorList>
    </citation>
    <scope>NUCLEOTIDE SEQUENCE [LARGE SCALE GENOMIC DNA]</scope>
    <source>
        <strain evidence="1 2">CBS 620.91</strain>
    </source>
</reference>
<name>A0ABR3VID0_HUMIN</name>
<evidence type="ECO:0000313" key="1">
    <source>
        <dbReference type="EMBL" id="KAL1841549.1"/>
    </source>
</evidence>
<dbReference type="Proteomes" id="UP001583172">
    <property type="component" value="Unassembled WGS sequence"/>
</dbReference>
<evidence type="ECO:0000313" key="2">
    <source>
        <dbReference type="Proteomes" id="UP001583172"/>
    </source>
</evidence>
<keyword evidence="2" id="KW-1185">Reference proteome</keyword>
<sequence length="499" mass="55115">MTMLTPPSEFLAACPKFRVLVLGNPESTKQELFTKIFGVDLEKRSVDEAFSPSHTITTPLDLRNQNSRVDIFTGLNFGTGSGGDDEANYSRVCDFLTAHASPSTPLQDRIDVIWYCVASEEDRPISDLERRFFGVIGQGGLCDVAPGLPVVLVFTKYDDFVERVRLEWSRDAQEKGLSKVAVSYILRDLATKRFEQEIAAVVVPRVCVSSPDTDEDARSFEVLAETTLARLRDRNVKYAFAAAQRISALICTRYCADTASEYFEVSTAHARKLHGVDTRDILPNFFAKAVQLFNLRDPSSVLDPTPAPPTESSILARILLATFDSSRRALVQDSLLRSGTDAASLVLALTPHDRAVLLAQTLAGVLLFLHRLADSQWPHGVLPASYALSEETLARHVEDLKASEGERKAVLEEVEASTVFTTCTLRRSVAELLINAIERADRIRDGKAGSRHPGHARTPVMVEDDSELKEIATRFANDKTPMLPCGLSILKLTPEPERK</sequence>
<comment type="caution">
    <text evidence="1">The sequence shown here is derived from an EMBL/GenBank/DDBJ whole genome shotgun (WGS) entry which is preliminary data.</text>
</comment>
<protein>
    <submittedName>
        <fullName evidence="1">Uncharacterized protein</fullName>
    </submittedName>
</protein>